<dbReference type="Gene3D" id="1.10.510.10">
    <property type="entry name" value="Transferase(Phosphotransferase) domain 1"/>
    <property type="match status" value="1"/>
</dbReference>
<evidence type="ECO:0000259" key="16">
    <source>
        <dbReference type="PROSITE" id="PS50011"/>
    </source>
</evidence>
<feature type="compositionally biased region" description="Polar residues" evidence="13">
    <location>
        <begin position="976"/>
        <end position="988"/>
    </location>
</feature>
<comment type="similarity">
    <text evidence="12">Belongs to the protein kinase superfamily. Tyr protein kinase family.</text>
</comment>
<evidence type="ECO:0000256" key="10">
    <source>
        <dbReference type="PROSITE-ProRule" id="PRU00192"/>
    </source>
</evidence>
<dbReference type="InterPro" id="IPR035837">
    <property type="entry name" value="ABL_SH2"/>
</dbReference>
<evidence type="ECO:0000256" key="11">
    <source>
        <dbReference type="PROSITE-ProRule" id="PRU10141"/>
    </source>
</evidence>
<feature type="region of interest" description="Disordered" evidence="13">
    <location>
        <begin position="1078"/>
        <end position="1123"/>
    </location>
</feature>
<feature type="binding site" evidence="11">
    <location>
        <position position="304"/>
    </location>
    <ligand>
        <name>ATP</name>
        <dbReference type="ChEBI" id="CHEBI:30616"/>
    </ligand>
</feature>
<feature type="compositionally biased region" description="Basic and acidic residues" evidence="13">
    <location>
        <begin position="912"/>
        <end position="921"/>
    </location>
</feature>
<protein>
    <recommendedName>
        <fullName evidence="12">Tyrosine-protein kinase</fullName>
        <ecNumber evidence="12">2.7.10.2</ecNumber>
    </recommendedName>
</protein>
<feature type="region of interest" description="Disordered" evidence="13">
    <location>
        <begin position="594"/>
        <end position="633"/>
    </location>
</feature>
<feature type="compositionally biased region" description="Basic and acidic residues" evidence="13">
    <location>
        <begin position="791"/>
        <end position="819"/>
    </location>
</feature>
<dbReference type="InterPro" id="IPR011009">
    <property type="entry name" value="Kinase-like_dom_sf"/>
</dbReference>
<dbReference type="SMART" id="SM00326">
    <property type="entry name" value="SH3"/>
    <property type="match status" value="1"/>
</dbReference>
<dbReference type="GO" id="GO:0004715">
    <property type="term" value="F:non-membrane spanning protein tyrosine kinase activity"/>
    <property type="evidence" value="ECO:0007669"/>
    <property type="project" value="UniProtKB-EC"/>
</dbReference>
<evidence type="ECO:0000259" key="15">
    <source>
        <dbReference type="PROSITE" id="PS50002"/>
    </source>
</evidence>
<dbReference type="InterPro" id="IPR017441">
    <property type="entry name" value="Protein_kinase_ATP_BS"/>
</dbReference>
<dbReference type="SUPFAM" id="SSF50044">
    <property type="entry name" value="SH3-domain"/>
    <property type="match status" value="1"/>
</dbReference>
<reference evidence="18" key="1">
    <citation type="submission" date="2022-11" db="UniProtKB">
        <authorList>
            <consortium name="WormBaseParasite"/>
        </authorList>
    </citation>
    <scope>IDENTIFICATION</scope>
</reference>
<dbReference type="GO" id="GO:0005524">
    <property type="term" value="F:ATP binding"/>
    <property type="evidence" value="ECO:0007669"/>
    <property type="project" value="UniProtKB-UniRule"/>
</dbReference>
<keyword evidence="1 10" id="KW-0728">SH3 domain</keyword>
<dbReference type="Proteomes" id="UP000887563">
    <property type="component" value="Unplaced"/>
</dbReference>
<keyword evidence="7 12" id="KW-0829">Tyrosine-protein kinase</keyword>
<dbReference type="Pfam" id="PF08919">
    <property type="entry name" value="F_actin_bind"/>
    <property type="match status" value="1"/>
</dbReference>
<dbReference type="InterPro" id="IPR000980">
    <property type="entry name" value="SH2"/>
</dbReference>
<evidence type="ECO:0000256" key="12">
    <source>
        <dbReference type="RuleBase" id="RU362096"/>
    </source>
</evidence>
<dbReference type="PROSITE" id="PS50001">
    <property type="entry name" value="SH2"/>
    <property type="match status" value="1"/>
</dbReference>
<sequence length="1400" mass="156247">MPSSTQIKQQKSENLSDKQNSSPSQTEENLSVDGSSSSSSNVFVALYDFQGIGEEKLALKKGDKVKVIGYNKTKEWCEVKLINRQQQQNNFAKLGSPSLSSLGGVVGGTGCCSSSCSSIGSSVNSGGNYGQQIGWVPSIYIAPSNSMDKHSWYHGKITRIGAEQLLSSGINGSFLVRESETNPGQFSISLRHEGTVYHYRINCDENLRLFITDTAKFKTLGELIHHHSVAASGLICALQYPVNKRQTNIGSGHPSSLFSLSPTQPDEWEVDREQIVMKKKLGMGQYGDVYEALWLPFNRTVAVKSLKEDQMALPDFLAEAAILKELHHENLVELLGVCTREAPYFIICDFMSRGNLLDFLRQSEKEDLPCEKLLHMSTQVAAGMAYLETRNFIHRDLAARNCLINDDFVVKVADFGLARFMTDDTYTAHAGAKFPIKWTAPEGLAYNTFSTKSDVWAFGVLLWEIFSYGMAPYPGVELGSVIGLLEKNFRLERPTDCPDSVHRLMLQCWQWSPSDRPRFHNLHKSLYSLLQSEKGETTPIAENTNLIFSPERVEELNTSSSFCPSLQTTSSLQATNQQLAFVAASVAKKREAKQREMSGICSSDQTKISDPLGIISPRIPSTSIPSSSAASHAHHLLRDRTVSMGCRASQQRQARSSSPEPPPPPPRPDRRKRPSMGAQLERTSFSTFRPSEPAQMVGGPSPTIFHHSPNIIHLPTEPPQSLSSKTFAKPSMPSTKNQKLFARLPTIQFVQKEEGLRSGKNLTKLNLSGTGTLPRGFSLDTSVKTSGSELKFPEPFEKNEEKNGQESEENKFKKPSKEEKEDDSNPTSKLPLQHLKMRLKKTTSETSAVQSTSNNQQTDESNSSRLVRPEPKPRRSVDPSVESCLKSNQKTKFESSSATTSGSSLQNIDEEIEKKDNELHARIKQLRHVQRVTAKEEDNTPEGNEGNLDEQSGEIDETDLDTKMTKMKIENESQKINEIPKQQQIQQHSNKKINTEPPPKMRHLVTQKVAPLQHHRPFSMQAISEGVQETKKEEGNSSNIEGVYLTSSITFNRPQKPEISDTVNATDEETKDLTIEKDKVEISKTSLSNKKDEKDYSVASPVKFRPFSTLQRPEKPNDDKISQACAKPKCVTVVQPKLPSPERDIQQIPAIRRSDPSMPSEDNINQLTTQSERHSASSTIQRHSNIFLGDNENSPRLPMEPSPFLLSSKEHHQVPVPEDSGQQQQTPPVSKDYLNELHRQLNVFMQEVNRKPTAGTVAFLIRAIGQQQPKEEANGGADHLIRISDLLQQFHHTCTIYAENISPHSKFKFRELLSRMEAGIRQLRTFVSTPSTSPSINKSIGNRLTSTNTPPSQTSTTSPPSDRQVLADMEMLVRQINNIYIWNTLILGGFQTRILESLGF</sequence>
<dbReference type="PANTHER" id="PTHR24418">
    <property type="entry name" value="TYROSINE-PROTEIN KINASE"/>
    <property type="match status" value="1"/>
</dbReference>
<evidence type="ECO:0000256" key="8">
    <source>
        <dbReference type="ARBA" id="ARBA00051245"/>
    </source>
</evidence>
<feature type="compositionally biased region" description="Low complexity" evidence="13">
    <location>
        <begin position="647"/>
        <end position="658"/>
    </location>
</feature>
<dbReference type="Pfam" id="PF00017">
    <property type="entry name" value="SH2"/>
    <property type="match status" value="1"/>
</dbReference>
<dbReference type="SUPFAM" id="SSF56112">
    <property type="entry name" value="Protein kinase-like (PK-like)"/>
    <property type="match status" value="1"/>
</dbReference>
<dbReference type="InterPro" id="IPR000719">
    <property type="entry name" value="Prot_kinase_dom"/>
</dbReference>
<dbReference type="Pfam" id="PF00018">
    <property type="entry name" value="SH3_1"/>
    <property type="match status" value="1"/>
</dbReference>
<dbReference type="FunFam" id="1.10.510.10:FF:000554">
    <property type="entry name" value="Predicted protein"/>
    <property type="match status" value="1"/>
</dbReference>
<feature type="region of interest" description="Disordered" evidence="13">
    <location>
        <begin position="646"/>
        <end position="698"/>
    </location>
</feature>
<evidence type="ECO:0000256" key="13">
    <source>
        <dbReference type="SAM" id="MobiDB-lite"/>
    </source>
</evidence>
<feature type="region of interest" description="Disordered" evidence="13">
    <location>
        <begin position="1330"/>
        <end position="1363"/>
    </location>
</feature>
<dbReference type="SMART" id="SM00252">
    <property type="entry name" value="SH2"/>
    <property type="match status" value="1"/>
</dbReference>
<feature type="domain" description="Protein kinase" evidence="16">
    <location>
        <begin position="275"/>
        <end position="530"/>
    </location>
</feature>
<dbReference type="PRINTS" id="PR00109">
    <property type="entry name" value="TYRKINASE"/>
</dbReference>
<feature type="compositionally biased region" description="Basic and acidic residues" evidence="13">
    <location>
        <begin position="867"/>
        <end position="877"/>
    </location>
</feature>
<dbReference type="Gene3D" id="1.20.120.330">
    <property type="entry name" value="Nucleotidyltransferases domain 2"/>
    <property type="match status" value="1"/>
</dbReference>
<keyword evidence="2 12" id="KW-0808">Transferase</keyword>
<evidence type="ECO:0000256" key="3">
    <source>
        <dbReference type="ARBA" id="ARBA00022741"/>
    </source>
</evidence>
<feature type="region of interest" description="Disordered" evidence="13">
    <location>
        <begin position="762"/>
        <end position="960"/>
    </location>
</feature>
<feature type="compositionally biased region" description="Polar residues" evidence="13">
    <location>
        <begin position="1330"/>
        <end position="1344"/>
    </location>
</feature>
<keyword evidence="5 11" id="KW-0067">ATP-binding</keyword>
<feature type="domain" description="SH2" evidence="14">
    <location>
        <begin position="152"/>
        <end position="242"/>
    </location>
</feature>
<dbReference type="InterPro" id="IPR036028">
    <property type="entry name" value="SH3-like_dom_sf"/>
</dbReference>
<feature type="compositionally biased region" description="Polar residues" evidence="13">
    <location>
        <begin position="844"/>
        <end position="865"/>
    </location>
</feature>
<dbReference type="CDD" id="cd09935">
    <property type="entry name" value="SH2_ABL"/>
    <property type="match status" value="1"/>
</dbReference>
<feature type="compositionally biased region" description="Acidic residues" evidence="13">
    <location>
        <begin position="947"/>
        <end position="959"/>
    </location>
</feature>
<feature type="compositionally biased region" description="Low complexity" evidence="13">
    <location>
        <begin position="1345"/>
        <end position="1361"/>
    </location>
</feature>
<dbReference type="GO" id="GO:0007154">
    <property type="term" value="P:cell communication"/>
    <property type="evidence" value="ECO:0007669"/>
    <property type="project" value="UniProtKB-ARBA"/>
</dbReference>
<dbReference type="SMART" id="SM00219">
    <property type="entry name" value="TyrKc"/>
    <property type="match status" value="1"/>
</dbReference>
<keyword evidence="6 9" id="KW-0727">SH2 domain</keyword>
<evidence type="ECO:0000256" key="1">
    <source>
        <dbReference type="ARBA" id="ARBA00022443"/>
    </source>
</evidence>
<organism evidence="17 18">
    <name type="scientific">Meloidogyne incognita</name>
    <name type="common">Southern root-knot nematode worm</name>
    <name type="synonym">Oxyuris incognita</name>
    <dbReference type="NCBI Taxonomy" id="6306"/>
    <lineage>
        <taxon>Eukaryota</taxon>
        <taxon>Metazoa</taxon>
        <taxon>Ecdysozoa</taxon>
        <taxon>Nematoda</taxon>
        <taxon>Chromadorea</taxon>
        <taxon>Rhabditida</taxon>
        <taxon>Tylenchina</taxon>
        <taxon>Tylenchomorpha</taxon>
        <taxon>Tylenchoidea</taxon>
        <taxon>Meloidogynidae</taxon>
        <taxon>Meloidogyninae</taxon>
        <taxon>Meloidogyne</taxon>
        <taxon>Meloidogyne incognita group</taxon>
    </lineage>
</organism>
<feature type="compositionally biased region" description="Polar residues" evidence="13">
    <location>
        <begin position="17"/>
        <end position="34"/>
    </location>
</feature>
<dbReference type="InterPro" id="IPR036860">
    <property type="entry name" value="SH2_dom_sf"/>
</dbReference>
<feature type="compositionally biased region" description="Polar residues" evidence="13">
    <location>
        <begin position="762"/>
        <end position="771"/>
    </location>
</feature>
<evidence type="ECO:0000256" key="5">
    <source>
        <dbReference type="ARBA" id="ARBA00022840"/>
    </source>
</evidence>
<feature type="domain" description="SH3" evidence="15">
    <location>
        <begin position="38"/>
        <end position="146"/>
    </location>
</feature>
<feature type="compositionally biased region" description="Low complexity" evidence="13">
    <location>
        <begin position="615"/>
        <end position="631"/>
    </location>
</feature>
<dbReference type="InterPro" id="IPR020635">
    <property type="entry name" value="Tyr_kinase_cat_dom"/>
</dbReference>
<dbReference type="PROSITE" id="PS00107">
    <property type="entry name" value="PROTEIN_KINASE_ATP"/>
    <property type="match status" value="1"/>
</dbReference>
<dbReference type="InterPro" id="IPR008266">
    <property type="entry name" value="Tyr_kinase_AS"/>
</dbReference>
<feature type="region of interest" description="Disordered" evidence="13">
    <location>
        <begin position="974"/>
        <end position="999"/>
    </location>
</feature>
<dbReference type="Pfam" id="PF07714">
    <property type="entry name" value="PK_Tyr_Ser-Thr"/>
    <property type="match status" value="1"/>
</dbReference>
<feature type="region of interest" description="Disordered" evidence="13">
    <location>
        <begin position="1210"/>
        <end position="1229"/>
    </location>
</feature>
<comment type="catalytic activity">
    <reaction evidence="8 12">
        <text>L-tyrosyl-[protein] + ATP = O-phospho-L-tyrosyl-[protein] + ADP + H(+)</text>
        <dbReference type="Rhea" id="RHEA:10596"/>
        <dbReference type="Rhea" id="RHEA-COMP:10136"/>
        <dbReference type="Rhea" id="RHEA-COMP:20101"/>
        <dbReference type="ChEBI" id="CHEBI:15378"/>
        <dbReference type="ChEBI" id="CHEBI:30616"/>
        <dbReference type="ChEBI" id="CHEBI:46858"/>
        <dbReference type="ChEBI" id="CHEBI:61978"/>
        <dbReference type="ChEBI" id="CHEBI:456216"/>
        <dbReference type="EC" id="2.7.10.2"/>
    </reaction>
</comment>
<keyword evidence="17" id="KW-1185">Reference proteome</keyword>
<feature type="compositionally biased region" description="Low complexity" evidence="13">
    <location>
        <begin position="895"/>
        <end position="904"/>
    </location>
</feature>
<evidence type="ECO:0000256" key="9">
    <source>
        <dbReference type="PROSITE-ProRule" id="PRU00191"/>
    </source>
</evidence>
<feature type="compositionally biased region" description="Polar residues" evidence="13">
    <location>
        <begin position="1160"/>
        <end position="1184"/>
    </location>
</feature>
<dbReference type="PRINTS" id="PR00401">
    <property type="entry name" value="SH2DOMAIN"/>
</dbReference>
<evidence type="ECO:0000259" key="14">
    <source>
        <dbReference type="PROSITE" id="PS50001"/>
    </source>
</evidence>
<dbReference type="PROSITE" id="PS00109">
    <property type="entry name" value="PROTEIN_KINASE_TYR"/>
    <property type="match status" value="1"/>
</dbReference>
<dbReference type="Gene3D" id="2.30.30.40">
    <property type="entry name" value="SH3 Domains"/>
    <property type="match status" value="1"/>
</dbReference>
<feature type="compositionally biased region" description="Basic and acidic residues" evidence="13">
    <location>
        <begin position="1112"/>
        <end position="1121"/>
    </location>
</feature>
<dbReference type="FunFam" id="3.30.200.20:FF:000037">
    <property type="entry name" value="Tyrosine-protein kinase"/>
    <property type="match status" value="1"/>
</dbReference>
<feature type="compositionally biased region" description="Polar residues" evidence="13">
    <location>
        <begin position="779"/>
        <end position="788"/>
    </location>
</feature>
<dbReference type="WBParaSite" id="Minc3s00048g02594">
    <property type="protein sequence ID" value="Minc3s00048g02594"/>
    <property type="gene ID" value="Minc3s00048g02594"/>
</dbReference>
<dbReference type="FunFam" id="3.30.505.10:FF:000004">
    <property type="entry name" value="Tyrosine-protein kinase"/>
    <property type="match status" value="1"/>
</dbReference>
<feature type="region of interest" description="Disordered" evidence="13">
    <location>
        <begin position="1"/>
        <end position="38"/>
    </location>
</feature>
<dbReference type="EC" id="2.7.10.2" evidence="12"/>
<evidence type="ECO:0000256" key="6">
    <source>
        <dbReference type="ARBA" id="ARBA00022999"/>
    </source>
</evidence>
<dbReference type="InterPro" id="IPR001452">
    <property type="entry name" value="SH3_domain"/>
</dbReference>
<accession>A0A914KMI5</accession>
<name>A0A914KMI5_MELIC</name>
<evidence type="ECO:0000256" key="4">
    <source>
        <dbReference type="ARBA" id="ARBA00022777"/>
    </source>
</evidence>
<evidence type="ECO:0000256" key="7">
    <source>
        <dbReference type="ARBA" id="ARBA00023137"/>
    </source>
</evidence>
<dbReference type="SUPFAM" id="SSF55550">
    <property type="entry name" value="SH2 domain"/>
    <property type="match status" value="1"/>
</dbReference>
<evidence type="ECO:0000313" key="17">
    <source>
        <dbReference type="Proteomes" id="UP000887563"/>
    </source>
</evidence>
<evidence type="ECO:0000313" key="18">
    <source>
        <dbReference type="WBParaSite" id="Minc3s00048g02594"/>
    </source>
</evidence>
<feature type="region of interest" description="Disordered" evidence="13">
    <location>
        <begin position="1135"/>
        <end position="1204"/>
    </location>
</feature>
<dbReference type="InterPro" id="IPR015015">
    <property type="entry name" value="F-actin-binding"/>
</dbReference>
<evidence type="ECO:0000256" key="2">
    <source>
        <dbReference type="ARBA" id="ARBA00022679"/>
    </source>
</evidence>
<dbReference type="PROSITE" id="PS50011">
    <property type="entry name" value="PROTEIN_KINASE_DOM"/>
    <property type="match status" value="1"/>
</dbReference>
<keyword evidence="3 11" id="KW-0547">Nucleotide-binding</keyword>
<keyword evidence="4 12" id="KW-0418">Kinase</keyword>
<proteinExistence type="inferred from homology"/>
<dbReference type="GO" id="GO:0023052">
    <property type="term" value="P:signaling"/>
    <property type="evidence" value="ECO:0007669"/>
    <property type="project" value="UniProtKB-ARBA"/>
</dbReference>
<dbReference type="Gene3D" id="3.30.505.10">
    <property type="entry name" value="SH2 domain"/>
    <property type="match status" value="1"/>
</dbReference>
<dbReference type="InterPro" id="IPR001245">
    <property type="entry name" value="Ser-Thr/Tyr_kinase_cat_dom"/>
</dbReference>
<dbReference type="InterPro" id="IPR050198">
    <property type="entry name" value="Non-receptor_tyrosine_kinases"/>
</dbReference>
<dbReference type="PROSITE" id="PS50002">
    <property type="entry name" value="SH3"/>
    <property type="match status" value="1"/>
</dbReference>